<name>A0A7W7LMR1_9ACTN</name>
<dbReference type="RefSeq" id="WP_184347648.1">
    <property type="nucleotide sequence ID" value="NZ_JACHJH010000002.1"/>
</dbReference>
<dbReference type="AlphaFoldDB" id="A0A7W7LMR1"/>
<comment type="caution">
    <text evidence="1">The sequence shown here is derived from an EMBL/GenBank/DDBJ whole genome shotgun (WGS) entry which is preliminary data.</text>
</comment>
<protein>
    <submittedName>
        <fullName evidence="1">Uncharacterized protein</fullName>
    </submittedName>
</protein>
<reference evidence="1 2" key="1">
    <citation type="submission" date="2020-08" db="EMBL/GenBank/DDBJ databases">
        <title>Genomic Encyclopedia of Type Strains, Phase III (KMG-III): the genomes of soil and plant-associated and newly described type strains.</title>
        <authorList>
            <person name="Whitman W."/>
        </authorList>
    </citation>
    <scope>NUCLEOTIDE SEQUENCE [LARGE SCALE GENOMIC DNA]</scope>
    <source>
        <strain evidence="1 2">CECT 3266</strain>
    </source>
</reference>
<organism evidence="1 2">
    <name type="scientific">Streptomyces olivoverticillatus</name>
    <dbReference type="NCBI Taxonomy" id="66427"/>
    <lineage>
        <taxon>Bacteria</taxon>
        <taxon>Bacillati</taxon>
        <taxon>Actinomycetota</taxon>
        <taxon>Actinomycetes</taxon>
        <taxon>Kitasatosporales</taxon>
        <taxon>Streptomycetaceae</taxon>
        <taxon>Streptomyces</taxon>
    </lineage>
</organism>
<accession>A0A7W7LMR1</accession>
<proteinExistence type="predicted"/>
<evidence type="ECO:0000313" key="1">
    <source>
        <dbReference type="EMBL" id="MBB4892543.1"/>
    </source>
</evidence>
<sequence>MSQKLRQIMLAAAEDPATLRELRDDTQALADRFGLSPDEHDRLAQAEQLAPRTPGGLALSTITLHTITITGGFGW</sequence>
<keyword evidence="2" id="KW-1185">Reference proteome</keyword>
<dbReference type="EMBL" id="JACHJH010000002">
    <property type="protein sequence ID" value="MBB4892543.1"/>
    <property type="molecule type" value="Genomic_DNA"/>
</dbReference>
<gene>
    <name evidence="1" type="ORF">FHS39_001554</name>
</gene>
<dbReference type="Proteomes" id="UP000556084">
    <property type="component" value="Unassembled WGS sequence"/>
</dbReference>
<evidence type="ECO:0000313" key="2">
    <source>
        <dbReference type="Proteomes" id="UP000556084"/>
    </source>
</evidence>